<dbReference type="EMBL" id="AFWE01000142">
    <property type="protein sequence ID" value="EGU35588.1"/>
    <property type="molecule type" value="Genomic_DNA"/>
</dbReference>
<sequence length="534" mass="61110">MRTATIITITLAFSVISPFAKTTPVWLDMDGEIVASKSEATFYLTEELKQQDGLWPYKFYYVGGTTVASEGTLTGGDIAHSTGIGIFKYYHKNGHLSQMLHRNEKGDVEGTVSYFDESGRLNKQVNYVANKPNGQVIKFGPHGIISESYTIIDNKVHGIAQAWHENGQIQSQTNFVNGLKFGESKTYYESGYLESTINYTDDKPQGCKLEYHDKVDAIKTNTKFDDEGRKISSQQFTIDGELVYDYLATYTGQKVVSDEKKFKNSIVIFKKHINEINNSKIIERFDESGQLHSRSEKFNGKKHKLQVFVNFFHHEVTIENYIHGELNGEYSRIDRNGVVREKGLYLNNNKTGTWEYYFDQTHRIENYNADGKKHGKITTRNNNNLLVLEHYHNGRLHGHSESYSQTGKLSSKGSYVNGERDGLWQYQESSLDNSTLWKGTYKQGKKIGLWNGYLKTDHKIAAETYDAEGLKDGIHYYFFKDSNQISETAQYKHGVRHGTFNSYNKDGKIAYTEVYDNDIKIKAIIHSISNFFVE</sequence>
<dbReference type="Proteomes" id="UP000004349">
    <property type="component" value="Unassembled WGS sequence"/>
</dbReference>
<dbReference type="PANTHER" id="PTHR33706">
    <property type="entry name" value="MORN VARIANT REPEAT PROTEIN"/>
    <property type="match status" value="1"/>
</dbReference>
<reference evidence="2 3" key="1">
    <citation type="journal article" date="2012" name="Int. J. Syst. Evol. Microbiol.">
        <title>Vibrio caribbeanicus sp. nov., isolated from the marine sponge Scleritoderma cyanea.</title>
        <authorList>
            <person name="Hoffmann M."/>
            <person name="Monday S.R."/>
            <person name="Allard M.W."/>
            <person name="Strain E.A."/>
            <person name="Whittaker P."/>
            <person name="Naum M."/>
            <person name="McCarthy P.J."/>
            <person name="Lopez J.V."/>
            <person name="Fischer M."/>
            <person name="Brown E.W."/>
        </authorList>
    </citation>
    <scope>NUCLEOTIDE SEQUENCE [LARGE SCALE GENOMIC DNA]</scope>
    <source>
        <strain evidence="2 3">LMG 19158</strain>
    </source>
</reference>
<feature type="chain" id="PRO_5003386839" description="MORN repeat-containing protein" evidence="1">
    <location>
        <begin position="21"/>
        <end position="534"/>
    </location>
</feature>
<keyword evidence="1" id="KW-0732">Signal</keyword>
<dbReference type="Pfam" id="PF07661">
    <property type="entry name" value="MORN_2"/>
    <property type="match status" value="5"/>
</dbReference>
<comment type="caution">
    <text evidence="2">The sequence shown here is derived from an EMBL/GenBank/DDBJ whole genome shotgun (WGS) entry which is preliminary data.</text>
</comment>
<gene>
    <name evidence="2" type="ORF">VIS19158_01250</name>
</gene>
<organism evidence="2 3">
    <name type="scientific">Vibrio scophthalmi LMG 19158</name>
    <dbReference type="NCBI Taxonomy" id="870967"/>
    <lineage>
        <taxon>Bacteria</taxon>
        <taxon>Pseudomonadati</taxon>
        <taxon>Pseudomonadota</taxon>
        <taxon>Gammaproteobacteria</taxon>
        <taxon>Vibrionales</taxon>
        <taxon>Vibrionaceae</taxon>
        <taxon>Vibrio</taxon>
    </lineage>
</organism>
<evidence type="ECO:0000256" key="1">
    <source>
        <dbReference type="SAM" id="SignalP"/>
    </source>
</evidence>
<dbReference type="PANTHER" id="PTHR33706:SF1">
    <property type="entry name" value="TPR REPEAT PROTEIN"/>
    <property type="match status" value="1"/>
</dbReference>
<dbReference type="InterPro" id="IPR011652">
    <property type="entry name" value="MORN_2"/>
</dbReference>
<evidence type="ECO:0008006" key="4">
    <source>
        <dbReference type="Google" id="ProtNLM"/>
    </source>
</evidence>
<dbReference type="Gene3D" id="2.20.110.10">
    <property type="entry name" value="Histone H3 K4-specific methyltransferase SET7/9 N-terminal domain"/>
    <property type="match status" value="3"/>
</dbReference>
<proteinExistence type="predicted"/>
<dbReference type="AlphaFoldDB" id="F9RP78"/>
<dbReference type="SUPFAM" id="SSF82185">
    <property type="entry name" value="Histone H3 K4-specific methyltransferase SET7/9 N-terminal domain"/>
    <property type="match status" value="3"/>
</dbReference>
<evidence type="ECO:0000313" key="2">
    <source>
        <dbReference type="EMBL" id="EGU35588.1"/>
    </source>
</evidence>
<evidence type="ECO:0000313" key="3">
    <source>
        <dbReference type="Proteomes" id="UP000004349"/>
    </source>
</evidence>
<accession>F9RP78</accession>
<protein>
    <recommendedName>
        <fullName evidence="4">MORN repeat-containing protein</fullName>
    </recommendedName>
</protein>
<dbReference type="Gene3D" id="3.90.930.1">
    <property type="match status" value="1"/>
</dbReference>
<dbReference type="RefSeq" id="WP_005595761.1">
    <property type="nucleotide sequence ID" value="NZ_AFWE01000142.1"/>
</dbReference>
<name>F9RP78_9VIBR</name>
<feature type="signal peptide" evidence="1">
    <location>
        <begin position="1"/>
        <end position="20"/>
    </location>
</feature>
<dbReference type="eggNOG" id="COG2849">
    <property type="taxonomic scope" value="Bacteria"/>
</dbReference>